<dbReference type="Pfam" id="PF00254">
    <property type="entry name" value="FKBP_C"/>
    <property type="match status" value="1"/>
</dbReference>
<reference evidence="8" key="1">
    <citation type="submission" date="2015-09" db="EMBL/GenBank/DDBJ databases">
        <authorList>
            <consortium name="Pathogen Informatics"/>
        </authorList>
    </citation>
    <scope>NUCLEOTIDE SEQUENCE [LARGE SCALE GENOMIC DNA]</scope>
    <source>
        <strain evidence="8">Lake Konstanz</strain>
    </source>
</reference>
<dbReference type="InterPro" id="IPR046357">
    <property type="entry name" value="PPIase_dom_sf"/>
</dbReference>
<dbReference type="AlphaFoldDB" id="A0A0S4KLH1"/>
<keyword evidence="3 5" id="KW-0697">Rotamase</keyword>
<dbReference type="PANTHER" id="PTHR10516:SF443">
    <property type="entry name" value="FK506-BINDING PROTEIN 59-RELATED"/>
    <property type="match status" value="1"/>
</dbReference>
<dbReference type="Gene3D" id="3.10.50.40">
    <property type="match status" value="1"/>
</dbReference>
<dbReference type="EC" id="5.2.1.8" evidence="2 5"/>
<comment type="catalytic activity">
    <reaction evidence="1 5">
        <text>[protein]-peptidylproline (omega=180) = [protein]-peptidylproline (omega=0)</text>
        <dbReference type="Rhea" id="RHEA:16237"/>
        <dbReference type="Rhea" id="RHEA-COMP:10747"/>
        <dbReference type="Rhea" id="RHEA-COMP:10748"/>
        <dbReference type="ChEBI" id="CHEBI:83833"/>
        <dbReference type="ChEBI" id="CHEBI:83834"/>
        <dbReference type="EC" id="5.2.1.8"/>
    </reaction>
</comment>
<dbReference type="GO" id="GO:0003755">
    <property type="term" value="F:peptidyl-prolyl cis-trans isomerase activity"/>
    <property type="evidence" value="ECO:0007669"/>
    <property type="project" value="UniProtKB-KW"/>
</dbReference>
<organism evidence="7 8">
    <name type="scientific">Bodo saltans</name>
    <name type="common">Flagellated protozoan</name>
    <dbReference type="NCBI Taxonomy" id="75058"/>
    <lineage>
        <taxon>Eukaryota</taxon>
        <taxon>Discoba</taxon>
        <taxon>Euglenozoa</taxon>
        <taxon>Kinetoplastea</taxon>
        <taxon>Metakinetoplastina</taxon>
        <taxon>Eubodonida</taxon>
        <taxon>Bodonidae</taxon>
        <taxon>Bodo</taxon>
    </lineage>
</organism>
<protein>
    <recommendedName>
        <fullName evidence="2 5">peptidylprolyl isomerase</fullName>
        <ecNumber evidence="2 5">5.2.1.8</ecNumber>
    </recommendedName>
</protein>
<dbReference type="OMA" id="ATLKFEM"/>
<name>A0A0S4KLH1_BODSA</name>
<proteinExistence type="predicted"/>
<dbReference type="PROSITE" id="PS50059">
    <property type="entry name" value="FKBP_PPIASE"/>
    <property type="match status" value="1"/>
</dbReference>
<evidence type="ECO:0000256" key="4">
    <source>
        <dbReference type="ARBA" id="ARBA00023235"/>
    </source>
</evidence>
<dbReference type="EMBL" id="CYKH01001954">
    <property type="protein sequence ID" value="CUI15252.1"/>
    <property type="molecule type" value="Genomic_DNA"/>
</dbReference>
<dbReference type="VEuPathDB" id="TriTrypDB:BSAL_33445"/>
<gene>
    <name evidence="7" type="ORF">BSAL_33445</name>
</gene>
<sequence>MGVERNVIKAGNGVIPKKGDKITVHCTGYVAEGKKKFWSTLDDNKPFAFNVGLGQVIRGWDEGMLQMSIGEQAELTMSSDYAYGPKGFPAWGIPANAALIFVIEMLKIN</sequence>
<dbReference type="PANTHER" id="PTHR10516">
    <property type="entry name" value="PEPTIDYL-PROLYL CIS-TRANS ISOMERASE"/>
    <property type="match status" value="1"/>
</dbReference>
<accession>A0A0S4KLH1</accession>
<dbReference type="SUPFAM" id="SSF54534">
    <property type="entry name" value="FKBP-like"/>
    <property type="match status" value="1"/>
</dbReference>
<dbReference type="OrthoDB" id="1902587at2759"/>
<evidence type="ECO:0000256" key="2">
    <source>
        <dbReference type="ARBA" id="ARBA00013194"/>
    </source>
</evidence>
<keyword evidence="8" id="KW-1185">Reference proteome</keyword>
<dbReference type="GO" id="GO:0005737">
    <property type="term" value="C:cytoplasm"/>
    <property type="evidence" value="ECO:0007669"/>
    <property type="project" value="TreeGrafter"/>
</dbReference>
<dbReference type="Proteomes" id="UP000051952">
    <property type="component" value="Unassembled WGS sequence"/>
</dbReference>
<keyword evidence="4 5" id="KW-0413">Isomerase</keyword>
<dbReference type="InterPro" id="IPR001179">
    <property type="entry name" value="PPIase_FKBP_dom"/>
</dbReference>
<evidence type="ECO:0000256" key="1">
    <source>
        <dbReference type="ARBA" id="ARBA00000971"/>
    </source>
</evidence>
<dbReference type="InterPro" id="IPR050689">
    <property type="entry name" value="FKBP-type_PPIase"/>
</dbReference>
<dbReference type="FunFam" id="3.10.50.40:FF:000006">
    <property type="entry name" value="Peptidyl-prolyl cis-trans isomerase"/>
    <property type="match status" value="1"/>
</dbReference>
<evidence type="ECO:0000313" key="8">
    <source>
        <dbReference type="Proteomes" id="UP000051952"/>
    </source>
</evidence>
<feature type="domain" description="PPIase FKBP-type" evidence="6">
    <location>
        <begin position="19"/>
        <end position="109"/>
    </location>
</feature>
<evidence type="ECO:0000259" key="6">
    <source>
        <dbReference type="PROSITE" id="PS50059"/>
    </source>
</evidence>
<evidence type="ECO:0000313" key="7">
    <source>
        <dbReference type="EMBL" id="CUI15252.1"/>
    </source>
</evidence>
<evidence type="ECO:0000256" key="3">
    <source>
        <dbReference type="ARBA" id="ARBA00023110"/>
    </source>
</evidence>
<evidence type="ECO:0000256" key="5">
    <source>
        <dbReference type="PROSITE-ProRule" id="PRU00277"/>
    </source>
</evidence>